<evidence type="ECO:0000313" key="1">
    <source>
        <dbReference type="EMBL" id="QJE95209.1"/>
    </source>
</evidence>
<evidence type="ECO:0008006" key="3">
    <source>
        <dbReference type="Google" id="ProtNLM"/>
    </source>
</evidence>
<dbReference type="EMBL" id="CP051774">
    <property type="protein sequence ID" value="QJE95209.1"/>
    <property type="molecule type" value="Genomic_DNA"/>
</dbReference>
<name>A0A858RFI9_9BACT</name>
<dbReference type="Proteomes" id="UP000501812">
    <property type="component" value="Chromosome"/>
</dbReference>
<sequence length="135" mass="14714">MDSIELLKWFVATVNAEGTLHELKGKIFPDVAQEGTDNPCLVYQLVSSVGEPTVDEGPARDGTLAYQIRIYGPSRKSANGLREAFRQKFEGMEPVAIGGGQIIEGSAWGELADTFDPGTKDYGALGVIEFHLRKR</sequence>
<accession>A0A858RFI9</accession>
<dbReference type="AlphaFoldDB" id="A0A858RFI9"/>
<gene>
    <name evidence="1" type="ORF">HHL09_05280</name>
</gene>
<proteinExistence type="predicted"/>
<reference evidence="1 2" key="1">
    <citation type="submission" date="2020-04" db="EMBL/GenBank/DDBJ databases">
        <title>Luteolibacter sp. G-1-1-1 isolated from soil.</title>
        <authorList>
            <person name="Dahal R.H."/>
        </authorList>
    </citation>
    <scope>NUCLEOTIDE SEQUENCE [LARGE SCALE GENOMIC DNA]</scope>
    <source>
        <strain evidence="1 2">G-1-1-1</strain>
    </source>
</reference>
<evidence type="ECO:0000313" key="2">
    <source>
        <dbReference type="Proteomes" id="UP000501812"/>
    </source>
</evidence>
<dbReference type="RefSeq" id="WP_169453430.1">
    <property type="nucleotide sequence ID" value="NZ_CP051774.1"/>
</dbReference>
<dbReference type="KEGG" id="luo:HHL09_05280"/>
<protein>
    <recommendedName>
        <fullName evidence="3">DUF3168 domain-containing protein</fullName>
    </recommendedName>
</protein>
<organism evidence="1 2">
    <name type="scientific">Luteolibacter luteus</name>
    <dbReference type="NCBI Taxonomy" id="2728835"/>
    <lineage>
        <taxon>Bacteria</taxon>
        <taxon>Pseudomonadati</taxon>
        <taxon>Verrucomicrobiota</taxon>
        <taxon>Verrucomicrobiia</taxon>
        <taxon>Verrucomicrobiales</taxon>
        <taxon>Verrucomicrobiaceae</taxon>
        <taxon>Luteolibacter</taxon>
    </lineage>
</organism>
<keyword evidence="2" id="KW-1185">Reference proteome</keyword>